<dbReference type="AlphaFoldDB" id="A0A557QWZ1"/>
<accession>A0A557QWZ1</accession>
<organism evidence="1 2">
    <name type="scientific">Denitromonas halophila</name>
    <dbReference type="NCBI Taxonomy" id="1629404"/>
    <lineage>
        <taxon>Bacteria</taxon>
        <taxon>Pseudomonadati</taxon>
        <taxon>Pseudomonadota</taxon>
        <taxon>Betaproteobacteria</taxon>
        <taxon>Rhodocyclales</taxon>
        <taxon>Zoogloeaceae</taxon>
        <taxon>Denitromonas</taxon>
    </lineage>
</organism>
<keyword evidence="2" id="KW-1185">Reference proteome</keyword>
<comment type="caution">
    <text evidence="1">The sequence shown here is derived from an EMBL/GenBank/DDBJ whole genome shotgun (WGS) entry which is preliminary data.</text>
</comment>
<gene>
    <name evidence="1" type="ORF">FHP91_10180</name>
</gene>
<evidence type="ECO:0000313" key="1">
    <source>
        <dbReference type="EMBL" id="TVO57346.1"/>
    </source>
</evidence>
<proteinExistence type="predicted"/>
<evidence type="ECO:0000313" key="2">
    <source>
        <dbReference type="Proteomes" id="UP000319502"/>
    </source>
</evidence>
<sequence>MAAACLSGTGTALAADWSASGFIRQEVAVKTSGDSNINNQQGNTYNGVTVANTGLFGGNITRPDSHTKDNTFNLFQTRFELNVDGRLSDNWSAHFKLRGIADEIGRVEDAFDNRNTFEQEFYATTKATPLEANGKDWMLDLPVAYADYSSGPLWLRFGNQQIAWGEALFFRVADVPNGLDLRRHSVLGVAAEEYSDSRVPSLGIRGSYRVTDDWEVEGFAQKFQASVVPGANSPYNPIPAQFTIQERPGFDDARNKWNFGARLKGKVGDFDVHAFAVRRNNPDGVYKWTLANGAGTLAGSAFQGGTNTGVFSAAEWYSYAAATRLDGLGALETALNEFPGTVGLGANAVAAGCGAPSSAVGAIRVDKASGGCILDTFFTTGSLRGHLVREFPRETVLGFGINHVFEGEPDSLMDQLIGRFELSYTPNKKFTNPTLSRHYIEKDETQFAFIAEKYHKFSNSVPATYMVAQWLHKSASDLFGRSLVGVNNVAGERPNGQSGGFNAVAFALQQPSPTLAWRFDMTVLTDLKGGWLFQPGVKWKPNQDFQLDVYANVLKSYGAQDNRNFAQGLEYANEVFARATISF</sequence>
<dbReference type="InterPro" id="IPR010727">
    <property type="entry name" value="DUF1302"/>
</dbReference>
<reference evidence="1 2" key="1">
    <citation type="submission" date="2019-07" db="EMBL/GenBank/DDBJ databases">
        <title>The pathways for chlorine oxyanion respiration interact through the shared metabolite chlorate.</title>
        <authorList>
            <person name="Barnum T.P."/>
            <person name="Cheng Y."/>
            <person name="Hill K.A."/>
            <person name="Lucas L.N."/>
            <person name="Carlson H.K."/>
            <person name="Coates J.D."/>
        </authorList>
    </citation>
    <scope>NUCLEOTIDE SEQUENCE [LARGE SCALE GENOMIC DNA]</scope>
    <source>
        <strain evidence="1 2">SFB-3</strain>
    </source>
</reference>
<dbReference type="OrthoDB" id="9801336at2"/>
<dbReference type="Pfam" id="PF06980">
    <property type="entry name" value="DUF1302"/>
    <property type="match status" value="1"/>
</dbReference>
<protein>
    <submittedName>
        <fullName evidence="1">DUF1302 domain-containing protein</fullName>
    </submittedName>
</protein>
<dbReference type="Proteomes" id="UP000319502">
    <property type="component" value="Unassembled WGS sequence"/>
</dbReference>
<name>A0A557QWZ1_9RHOO</name>
<dbReference type="EMBL" id="VMNK01000007">
    <property type="protein sequence ID" value="TVO57346.1"/>
    <property type="molecule type" value="Genomic_DNA"/>
</dbReference>